<protein>
    <submittedName>
        <fullName evidence="2">Uncharacterized protein</fullName>
    </submittedName>
</protein>
<comment type="caution">
    <text evidence="2">The sequence shown here is derived from an EMBL/GenBank/DDBJ whole genome shotgun (WGS) entry which is preliminary data.</text>
</comment>
<feature type="transmembrane region" description="Helical" evidence="1">
    <location>
        <begin position="75"/>
        <end position="93"/>
    </location>
</feature>
<proteinExistence type="predicted"/>
<dbReference type="AlphaFoldDB" id="A0A3B0C9W7"/>
<organism evidence="2 3">
    <name type="scientific">Ulvibacterium marinum</name>
    <dbReference type="NCBI Taxonomy" id="2419782"/>
    <lineage>
        <taxon>Bacteria</taxon>
        <taxon>Pseudomonadati</taxon>
        <taxon>Bacteroidota</taxon>
        <taxon>Flavobacteriia</taxon>
        <taxon>Flavobacteriales</taxon>
        <taxon>Flavobacteriaceae</taxon>
        <taxon>Ulvibacterium</taxon>
    </lineage>
</organism>
<keyword evidence="1" id="KW-1133">Transmembrane helix</keyword>
<feature type="transmembrane region" description="Helical" evidence="1">
    <location>
        <begin position="48"/>
        <end position="68"/>
    </location>
</feature>
<dbReference type="OrthoDB" id="9778250at2"/>
<dbReference type="Proteomes" id="UP000276603">
    <property type="component" value="Unassembled WGS sequence"/>
</dbReference>
<gene>
    <name evidence="2" type="ORF">D7Z94_05225</name>
</gene>
<sequence>MNRFIKVLRIIGQVLVLSSITLLAYPLIELKIPGKRIFTDQGQIGMSVFGALFFIIASGLLLNSIIMFTQNHWRNYRLIASIIIVILVFLVILPRENYVKSVLGKPKLSFNRINKNEKYATATIKIRLFNNGRFLSETYDAHLNNENMGNYTFENGNLSLDFHNEKPEYMGTELKIINDTLSCLNCTEKVKLI</sequence>
<dbReference type="RefSeq" id="WP_120710442.1">
    <property type="nucleotide sequence ID" value="NZ_RBCJ01000001.1"/>
</dbReference>
<evidence type="ECO:0000256" key="1">
    <source>
        <dbReference type="SAM" id="Phobius"/>
    </source>
</evidence>
<reference evidence="2 3" key="1">
    <citation type="submission" date="2018-10" db="EMBL/GenBank/DDBJ databases">
        <title>Ulvibacterium marinum gen. nov., sp. nov., a novel marine bacterium of the family Flavobacteriaceae, isolated from a culture of the green alga Ulva prolifera.</title>
        <authorList>
            <person name="Zhang Z."/>
        </authorList>
    </citation>
    <scope>NUCLEOTIDE SEQUENCE [LARGE SCALE GENOMIC DNA]</scope>
    <source>
        <strain evidence="2 3">CCMM003</strain>
    </source>
</reference>
<name>A0A3B0C9W7_9FLAO</name>
<keyword evidence="1" id="KW-0472">Membrane</keyword>
<evidence type="ECO:0000313" key="2">
    <source>
        <dbReference type="EMBL" id="RKN83235.1"/>
    </source>
</evidence>
<evidence type="ECO:0000313" key="3">
    <source>
        <dbReference type="Proteomes" id="UP000276603"/>
    </source>
</evidence>
<dbReference type="EMBL" id="RBCJ01000001">
    <property type="protein sequence ID" value="RKN83235.1"/>
    <property type="molecule type" value="Genomic_DNA"/>
</dbReference>
<accession>A0A3B0C9W7</accession>
<keyword evidence="3" id="KW-1185">Reference proteome</keyword>
<feature type="transmembrane region" description="Helical" evidence="1">
    <location>
        <begin position="7"/>
        <end position="28"/>
    </location>
</feature>
<keyword evidence="1" id="KW-0812">Transmembrane</keyword>